<keyword evidence="7 11" id="KW-0408">Iron</keyword>
<dbReference type="SUPFAM" id="SSF55021">
    <property type="entry name" value="ACT-like"/>
    <property type="match status" value="1"/>
</dbReference>
<evidence type="ECO:0000256" key="1">
    <source>
        <dbReference type="ARBA" id="ARBA00001966"/>
    </source>
</evidence>
<evidence type="ECO:0000313" key="15">
    <source>
        <dbReference type="Proteomes" id="UP000095546"/>
    </source>
</evidence>
<dbReference type="EMBL" id="CYYU01000002">
    <property type="protein sequence ID" value="CUN53057.1"/>
    <property type="molecule type" value="Genomic_DNA"/>
</dbReference>
<dbReference type="OrthoDB" id="9813137at2"/>
<dbReference type="NCBIfam" id="TIGR00719">
    <property type="entry name" value="sda_beta"/>
    <property type="match status" value="1"/>
</dbReference>
<dbReference type="PIRSF" id="PIRSF036692">
    <property type="entry name" value="SDH_B"/>
    <property type="match status" value="1"/>
</dbReference>
<keyword evidence="9 11" id="KW-0456">Lyase</keyword>
<dbReference type="AlphaFoldDB" id="A0A173XQ84"/>
<evidence type="ECO:0000256" key="8">
    <source>
        <dbReference type="ARBA" id="ARBA00023014"/>
    </source>
</evidence>
<evidence type="ECO:0000256" key="10">
    <source>
        <dbReference type="ARBA" id="ARBA00049406"/>
    </source>
</evidence>
<dbReference type="PANTHER" id="PTHR30182">
    <property type="entry name" value="L-SERINE DEHYDRATASE"/>
    <property type="match status" value="1"/>
</dbReference>
<evidence type="ECO:0000256" key="7">
    <source>
        <dbReference type="ARBA" id="ARBA00023004"/>
    </source>
</evidence>
<dbReference type="GO" id="GO:0006094">
    <property type="term" value="P:gluconeogenesis"/>
    <property type="evidence" value="ECO:0007669"/>
    <property type="project" value="UniProtKB-UniRule"/>
</dbReference>
<dbReference type="Pfam" id="PF03315">
    <property type="entry name" value="SDH_beta"/>
    <property type="match status" value="1"/>
</dbReference>
<organism evidence="14 15">
    <name type="scientific">Mitsuokella jalaludinii</name>
    <dbReference type="NCBI Taxonomy" id="187979"/>
    <lineage>
        <taxon>Bacteria</taxon>
        <taxon>Bacillati</taxon>
        <taxon>Bacillota</taxon>
        <taxon>Negativicutes</taxon>
        <taxon>Selenomonadales</taxon>
        <taxon>Selenomonadaceae</taxon>
        <taxon>Mitsuokella</taxon>
    </lineage>
</organism>
<proteinExistence type="inferred from homology"/>
<evidence type="ECO:0000256" key="9">
    <source>
        <dbReference type="ARBA" id="ARBA00023239"/>
    </source>
</evidence>
<feature type="domain" description="ACT" evidence="13">
    <location>
        <begin position="147"/>
        <end position="219"/>
    </location>
</feature>
<dbReference type="GO" id="GO:0003941">
    <property type="term" value="F:L-serine ammonia-lyase activity"/>
    <property type="evidence" value="ECO:0007669"/>
    <property type="project" value="UniProtKB-UniRule"/>
</dbReference>
<gene>
    <name evidence="14" type="primary">sdhB</name>
    <name evidence="14" type="ORF">ERS852385_00692</name>
</gene>
<dbReference type="InterPro" id="IPR004643">
    <property type="entry name" value="Fe-S_L-Ser_bsu"/>
</dbReference>
<evidence type="ECO:0000256" key="6">
    <source>
        <dbReference type="ARBA" id="ARBA00022723"/>
    </source>
</evidence>
<comment type="similarity">
    <text evidence="3 11 12">Belongs to the iron-sulfur dependent L-serine dehydratase family.</text>
</comment>
<evidence type="ECO:0000256" key="11">
    <source>
        <dbReference type="PIRNR" id="PIRNR036692"/>
    </source>
</evidence>
<dbReference type="CDD" id="cd04903">
    <property type="entry name" value="ACT_LSD"/>
    <property type="match status" value="1"/>
</dbReference>
<dbReference type="GO" id="GO:0046872">
    <property type="term" value="F:metal ion binding"/>
    <property type="evidence" value="ECO:0007669"/>
    <property type="project" value="UniProtKB-UniRule"/>
</dbReference>
<dbReference type="Pfam" id="PF01842">
    <property type="entry name" value="ACT"/>
    <property type="match status" value="1"/>
</dbReference>
<comment type="cofactor">
    <cofactor evidence="1 12">
        <name>[4Fe-4S] cluster</name>
        <dbReference type="ChEBI" id="CHEBI:49883"/>
    </cofactor>
</comment>
<dbReference type="Proteomes" id="UP000095546">
    <property type="component" value="Unassembled WGS sequence"/>
</dbReference>
<evidence type="ECO:0000313" key="14">
    <source>
        <dbReference type="EMBL" id="CUN53057.1"/>
    </source>
</evidence>
<keyword evidence="5 11" id="KW-0004">4Fe-4S</keyword>
<sequence length="220" mass="23687">MHGVFDIVGPVMIGPSSSHTAGAVRLGLMVRKILGEPAVRAEIGLYGSFAQTYRGHGTDKALIAGILGFALDDERIRDALALARGRGLDFSFQKAQLEQAHPNTAVIHLTGASGRTARVRGASVGGGNIRITNIDGYEVELTGTYPALITIHHDRPGVITKVTQILARYEYNIAFMRVSRHSRGEMAMMILELDEPLSGEVVEECCAVYEVETAFAIPAI</sequence>
<evidence type="ECO:0000256" key="3">
    <source>
        <dbReference type="ARBA" id="ARBA00008636"/>
    </source>
</evidence>
<dbReference type="RefSeq" id="WP_055160683.1">
    <property type="nucleotide sequence ID" value="NZ_CABIWZ010000002.1"/>
</dbReference>
<evidence type="ECO:0000256" key="12">
    <source>
        <dbReference type="RuleBase" id="RU366059"/>
    </source>
</evidence>
<dbReference type="InterPro" id="IPR005131">
    <property type="entry name" value="Ser_deHydtase_bsu"/>
</dbReference>
<dbReference type="UniPathway" id="UPA00138"/>
<accession>A0A173XQ84</accession>
<dbReference type="PROSITE" id="PS51671">
    <property type="entry name" value="ACT"/>
    <property type="match status" value="1"/>
</dbReference>
<reference evidence="14 15" key="1">
    <citation type="submission" date="2015-09" db="EMBL/GenBank/DDBJ databases">
        <authorList>
            <consortium name="Pathogen Informatics"/>
        </authorList>
    </citation>
    <scope>NUCLEOTIDE SEQUENCE [LARGE SCALE GENOMIC DNA]</scope>
    <source>
        <strain evidence="14 15">2789STDY5608828</strain>
    </source>
</reference>
<evidence type="ECO:0000256" key="2">
    <source>
        <dbReference type="ARBA" id="ARBA00004742"/>
    </source>
</evidence>
<protein>
    <recommendedName>
        <fullName evidence="11">L-serine deaminase</fullName>
    </recommendedName>
</protein>
<dbReference type="PANTHER" id="PTHR30182:SF12">
    <property type="entry name" value="L-SERINE DEHYDRATASE, BETA CHAIN-RELATED"/>
    <property type="match status" value="1"/>
</dbReference>
<dbReference type="eggNOG" id="COG1760">
    <property type="taxonomic scope" value="Bacteria"/>
</dbReference>
<dbReference type="InterPro" id="IPR002912">
    <property type="entry name" value="ACT_dom"/>
</dbReference>
<keyword evidence="4 11" id="KW-0312">Gluconeogenesis</keyword>
<dbReference type="STRING" id="187979.ERS852385_00692"/>
<dbReference type="InterPro" id="IPR051318">
    <property type="entry name" value="Fe-S_L-Ser"/>
</dbReference>
<keyword evidence="15" id="KW-1185">Reference proteome</keyword>
<evidence type="ECO:0000256" key="5">
    <source>
        <dbReference type="ARBA" id="ARBA00022485"/>
    </source>
</evidence>
<dbReference type="SUPFAM" id="SSF143548">
    <property type="entry name" value="Serine metabolism enzymes domain"/>
    <property type="match status" value="1"/>
</dbReference>
<name>A0A173XQ84_9FIRM</name>
<evidence type="ECO:0000256" key="4">
    <source>
        <dbReference type="ARBA" id="ARBA00022432"/>
    </source>
</evidence>
<keyword evidence="6 11" id="KW-0479">Metal-binding</keyword>
<evidence type="ECO:0000259" key="13">
    <source>
        <dbReference type="PROSITE" id="PS51671"/>
    </source>
</evidence>
<dbReference type="GO" id="GO:0051539">
    <property type="term" value="F:4 iron, 4 sulfur cluster binding"/>
    <property type="evidence" value="ECO:0007669"/>
    <property type="project" value="UniProtKB-UniRule"/>
</dbReference>
<dbReference type="InterPro" id="IPR045865">
    <property type="entry name" value="ACT-like_dom_sf"/>
</dbReference>
<comment type="pathway">
    <text evidence="2 11">Carbohydrate biosynthesis; gluconeogenesis.</text>
</comment>
<dbReference type="Gene3D" id="3.30.70.260">
    <property type="match status" value="1"/>
</dbReference>
<keyword evidence="8 11" id="KW-0411">Iron-sulfur</keyword>
<dbReference type="Gene3D" id="3.30.1330.90">
    <property type="entry name" value="D-3-phosphoglycerate dehydrogenase, domain 3"/>
    <property type="match status" value="1"/>
</dbReference>
<dbReference type="InterPro" id="IPR029009">
    <property type="entry name" value="ASB_dom_sf"/>
</dbReference>
<comment type="catalytic activity">
    <reaction evidence="10 11 12">
        <text>L-serine = pyruvate + NH4(+)</text>
        <dbReference type="Rhea" id="RHEA:19169"/>
        <dbReference type="ChEBI" id="CHEBI:15361"/>
        <dbReference type="ChEBI" id="CHEBI:28938"/>
        <dbReference type="ChEBI" id="CHEBI:33384"/>
        <dbReference type="EC" id="4.3.1.17"/>
    </reaction>
</comment>